<accession>A0AAD5MJY8</accession>
<proteinExistence type="predicted"/>
<evidence type="ECO:0000313" key="2">
    <source>
        <dbReference type="Proteomes" id="UP001196413"/>
    </source>
</evidence>
<dbReference type="EMBL" id="JAHQIW010003721">
    <property type="protein sequence ID" value="KAJ1359882.1"/>
    <property type="molecule type" value="Genomic_DNA"/>
</dbReference>
<protein>
    <submittedName>
        <fullName evidence="1">Uncharacterized protein</fullName>
    </submittedName>
</protein>
<comment type="caution">
    <text evidence="1">The sequence shown here is derived from an EMBL/GenBank/DDBJ whole genome shotgun (WGS) entry which is preliminary data.</text>
</comment>
<name>A0AAD5MJY8_PARTN</name>
<gene>
    <name evidence="1" type="ORF">KIN20_018703</name>
</gene>
<sequence>MHERVFLANLRTVGLRVSASIDRWRLISKSHYGEYKLEDNKWFEKNDHACCMRYQFNGNSRHD</sequence>
<reference evidence="1" key="1">
    <citation type="submission" date="2021-06" db="EMBL/GenBank/DDBJ databases">
        <title>Parelaphostrongylus tenuis whole genome reference sequence.</title>
        <authorList>
            <person name="Garwood T.J."/>
            <person name="Larsen P.A."/>
            <person name="Fountain-Jones N.M."/>
            <person name="Garbe J.R."/>
            <person name="Macchietto M.G."/>
            <person name="Kania S.A."/>
            <person name="Gerhold R.W."/>
            <person name="Richards J.E."/>
            <person name="Wolf T.M."/>
        </authorList>
    </citation>
    <scope>NUCLEOTIDE SEQUENCE</scope>
    <source>
        <strain evidence="1">MNPRO001-30</strain>
        <tissue evidence="1">Meninges</tissue>
    </source>
</reference>
<dbReference type="AlphaFoldDB" id="A0AAD5MJY8"/>
<organism evidence="1 2">
    <name type="scientific">Parelaphostrongylus tenuis</name>
    <name type="common">Meningeal worm</name>
    <dbReference type="NCBI Taxonomy" id="148309"/>
    <lineage>
        <taxon>Eukaryota</taxon>
        <taxon>Metazoa</taxon>
        <taxon>Ecdysozoa</taxon>
        <taxon>Nematoda</taxon>
        <taxon>Chromadorea</taxon>
        <taxon>Rhabditida</taxon>
        <taxon>Rhabditina</taxon>
        <taxon>Rhabditomorpha</taxon>
        <taxon>Strongyloidea</taxon>
        <taxon>Metastrongylidae</taxon>
        <taxon>Parelaphostrongylus</taxon>
    </lineage>
</organism>
<dbReference type="Proteomes" id="UP001196413">
    <property type="component" value="Unassembled WGS sequence"/>
</dbReference>
<evidence type="ECO:0000313" key="1">
    <source>
        <dbReference type="EMBL" id="KAJ1359882.1"/>
    </source>
</evidence>
<keyword evidence="2" id="KW-1185">Reference proteome</keyword>